<dbReference type="EMBL" id="MT143477">
    <property type="protein sequence ID" value="QJA97252.1"/>
    <property type="molecule type" value="Genomic_DNA"/>
</dbReference>
<accession>A0A6M3LUS5</accession>
<evidence type="ECO:0000313" key="1">
    <source>
        <dbReference type="EMBL" id="QJA97252.1"/>
    </source>
</evidence>
<organism evidence="1">
    <name type="scientific">viral metagenome</name>
    <dbReference type="NCBI Taxonomy" id="1070528"/>
    <lineage>
        <taxon>unclassified sequences</taxon>
        <taxon>metagenomes</taxon>
        <taxon>organismal metagenomes</taxon>
    </lineage>
</organism>
<sequence length="77" mass="9170">MNENVSVFEDYGSLRTGCLYKIISEEYDYYNIKCLGKIVQVPKNLINFYPKKEQKTKYDIEEENFADYLDDYDMDGV</sequence>
<proteinExistence type="predicted"/>
<dbReference type="AlphaFoldDB" id="A0A6M3LUS5"/>
<protein>
    <submittedName>
        <fullName evidence="1">Uncharacterized protein</fullName>
    </submittedName>
</protein>
<reference evidence="1" key="1">
    <citation type="submission" date="2020-03" db="EMBL/GenBank/DDBJ databases">
        <title>The deep terrestrial virosphere.</title>
        <authorList>
            <person name="Holmfeldt K."/>
            <person name="Nilsson E."/>
            <person name="Simone D."/>
            <person name="Lopez-Fernandez M."/>
            <person name="Wu X."/>
            <person name="de Brujin I."/>
            <person name="Lundin D."/>
            <person name="Andersson A."/>
            <person name="Bertilsson S."/>
            <person name="Dopson M."/>
        </authorList>
    </citation>
    <scope>NUCLEOTIDE SEQUENCE</scope>
    <source>
        <strain evidence="1">MM415B06454</strain>
    </source>
</reference>
<name>A0A6M3LUS5_9ZZZZ</name>
<gene>
    <name evidence="1" type="ORF">MM415B06454_0002</name>
</gene>